<dbReference type="InterPro" id="IPR001296">
    <property type="entry name" value="Glyco_trans_1"/>
</dbReference>
<accession>A0ABT2ZPH3</accession>
<comment type="caution">
    <text evidence="3">The sequence shown here is derived from an EMBL/GenBank/DDBJ whole genome shotgun (WGS) entry which is preliminary data.</text>
</comment>
<evidence type="ECO:0000313" key="3">
    <source>
        <dbReference type="EMBL" id="MCV2873051.1"/>
    </source>
</evidence>
<protein>
    <submittedName>
        <fullName evidence="3">Glycosyltransferase family 4 protein</fullName>
    </submittedName>
</protein>
<evidence type="ECO:0000313" key="4">
    <source>
        <dbReference type="Proteomes" id="UP001652564"/>
    </source>
</evidence>
<sequence>MPRPTDGLRIGYVLKRFPRFSETFILNELLAHEEAGAIVDVFSLLDPPDEPRHASLARLKARVTMLSGEGNSREAEPAPEDGALFSGKTPHQIGRLLAKAEVVAEASQARGIRHLHAHFGSDAATVALLAARAMGGTFSFTAHARDIYHTYVSLTADAEMRRAKLREAAFTVTVSDYNVRHLSMLCPEAAGRIVRLYNGIDLGAFRPVSPARQRTGRMLAVGRLVEKKGFTTLVDAVAILRDRNIAFDLEIVGSGPLEVALAAQIDRLALSGQVTLAGSLPQERLVERMEAASLAVLACTVTDSGDRDGLPTVLLEAMARGLPVVTTTVAGGPEIVVPDVTGKLCPPDDPAALADAIASVLTDRDRARLMGAAGRKRAERLFDLERNAATLRALLAAPMTAPARIGRAA</sequence>
<feature type="domain" description="Glycosyl transferase family 1" evidence="1">
    <location>
        <begin position="210"/>
        <end position="377"/>
    </location>
</feature>
<organism evidence="3 4">
    <name type="scientific">Albidovulum litorale</name>
    <dbReference type="NCBI Taxonomy" id="2984134"/>
    <lineage>
        <taxon>Bacteria</taxon>
        <taxon>Pseudomonadati</taxon>
        <taxon>Pseudomonadota</taxon>
        <taxon>Alphaproteobacteria</taxon>
        <taxon>Rhodobacterales</taxon>
        <taxon>Paracoccaceae</taxon>
        <taxon>Albidovulum</taxon>
    </lineage>
</organism>
<dbReference type="InterPro" id="IPR028098">
    <property type="entry name" value="Glyco_trans_4-like_N"/>
</dbReference>
<keyword evidence="4" id="KW-1185">Reference proteome</keyword>
<dbReference type="CDD" id="cd03801">
    <property type="entry name" value="GT4_PimA-like"/>
    <property type="match status" value="1"/>
</dbReference>
<dbReference type="RefSeq" id="WP_263740268.1">
    <property type="nucleotide sequence ID" value="NZ_JAOWKZ010000003.1"/>
</dbReference>
<dbReference type="PANTHER" id="PTHR45947">
    <property type="entry name" value="SULFOQUINOVOSYL TRANSFERASE SQD2"/>
    <property type="match status" value="1"/>
</dbReference>
<dbReference type="Gene3D" id="3.40.50.2000">
    <property type="entry name" value="Glycogen Phosphorylase B"/>
    <property type="match status" value="2"/>
</dbReference>
<name>A0ABT2ZPH3_9RHOB</name>
<dbReference type="SUPFAM" id="SSF53756">
    <property type="entry name" value="UDP-Glycosyltransferase/glycogen phosphorylase"/>
    <property type="match status" value="1"/>
</dbReference>
<dbReference type="InterPro" id="IPR050194">
    <property type="entry name" value="Glycosyltransferase_grp1"/>
</dbReference>
<dbReference type="Pfam" id="PF00534">
    <property type="entry name" value="Glycos_transf_1"/>
    <property type="match status" value="1"/>
</dbReference>
<gene>
    <name evidence="3" type="ORF">OEZ71_12175</name>
</gene>
<reference evidence="3 4" key="1">
    <citation type="submission" date="2022-10" db="EMBL/GenBank/DDBJ databases">
        <title>Defluviimonas sp. nov., isolated from ocean surface sediments.</title>
        <authorList>
            <person name="He W."/>
            <person name="Wang L."/>
            <person name="Zhang D.-F."/>
        </authorList>
    </citation>
    <scope>NUCLEOTIDE SEQUENCE [LARGE SCALE GENOMIC DNA]</scope>
    <source>
        <strain evidence="3 4">WL0050</strain>
    </source>
</reference>
<dbReference type="Pfam" id="PF13439">
    <property type="entry name" value="Glyco_transf_4"/>
    <property type="match status" value="1"/>
</dbReference>
<feature type="domain" description="Glycosyltransferase subfamily 4-like N-terminal" evidence="2">
    <location>
        <begin position="56"/>
        <end position="202"/>
    </location>
</feature>
<evidence type="ECO:0000259" key="1">
    <source>
        <dbReference type="Pfam" id="PF00534"/>
    </source>
</evidence>
<dbReference type="EMBL" id="JAOWKZ010000003">
    <property type="protein sequence ID" value="MCV2873051.1"/>
    <property type="molecule type" value="Genomic_DNA"/>
</dbReference>
<dbReference type="Proteomes" id="UP001652564">
    <property type="component" value="Unassembled WGS sequence"/>
</dbReference>
<evidence type="ECO:0000259" key="2">
    <source>
        <dbReference type="Pfam" id="PF13439"/>
    </source>
</evidence>
<proteinExistence type="predicted"/>
<dbReference type="PANTHER" id="PTHR45947:SF14">
    <property type="entry name" value="SLL1723 PROTEIN"/>
    <property type="match status" value="1"/>
</dbReference>